<keyword evidence="14" id="KW-1185">Reference proteome</keyword>
<dbReference type="Pfam" id="PF08544">
    <property type="entry name" value="GHMP_kinases_C"/>
    <property type="match status" value="1"/>
</dbReference>
<keyword evidence="7 10" id="KW-0067">ATP-binding</keyword>
<evidence type="ECO:0000256" key="6">
    <source>
        <dbReference type="ARBA" id="ARBA00022777"/>
    </source>
</evidence>
<evidence type="ECO:0000259" key="12">
    <source>
        <dbReference type="Pfam" id="PF08544"/>
    </source>
</evidence>
<evidence type="ECO:0000256" key="7">
    <source>
        <dbReference type="ARBA" id="ARBA00022840"/>
    </source>
</evidence>
<dbReference type="EMBL" id="AVFL01000005">
    <property type="protein sequence ID" value="EWY41192.1"/>
    <property type="molecule type" value="Genomic_DNA"/>
</dbReference>
<evidence type="ECO:0000256" key="5">
    <source>
        <dbReference type="ARBA" id="ARBA00022741"/>
    </source>
</evidence>
<organism evidence="13 14">
    <name type="scientific">Skermanella stibiiresistens SB22</name>
    <dbReference type="NCBI Taxonomy" id="1385369"/>
    <lineage>
        <taxon>Bacteria</taxon>
        <taxon>Pseudomonadati</taxon>
        <taxon>Pseudomonadota</taxon>
        <taxon>Alphaproteobacteria</taxon>
        <taxon>Rhodospirillales</taxon>
        <taxon>Azospirillaceae</taxon>
        <taxon>Skermanella</taxon>
    </lineage>
</organism>
<evidence type="ECO:0000313" key="13">
    <source>
        <dbReference type="EMBL" id="EWY41192.1"/>
    </source>
</evidence>
<keyword evidence="6 10" id="KW-0418">Kinase</keyword>
<dbReference type="PANTHER" id="PTHR43527:SF2">
    <property type="entry name" value="4-DIPHOSPHOCYTIDYL-2-C-METHYL-D-ERYTHRITOL KINASE, CHLOROPLASTIC"/>
    <property type="match status" value="1"/>
</dbReference>
<accession>W9H955</accession>
<dbReference type="GO" id="GO:0005524">
    <property type="term" value="F:ATP binding"/>
    <property type="evidence" value="ECO:0007669"/>
    <property type="project" value="UniProtKB-UniRule"/>
</dbReference>
<dbReference type="InterPro" id="IPR004424">
    <property type="entry name" value="IspE"/>
</dbReference>
<dbReference type="InterPro" id="IPR020568">
    <property type="entry name" value="Ribosomal_Su5_D2-typ_SF"/>
</dbReference>
<dbReference type="STRING" id="1385369.N825_31565"/>
<dbReference type="EC" id="2.7.1.148" evidence="2 10"/>
<dbReference type="InterPro" id="IPR036554">
    <property type="entry name" value="GHMP_kinase_C_sf"/>
</dbReference>
<keyword evidence="8 10" id="KW-0414">Isoprene biosynthesis</keyword>
<dbReference type="GO" id="GO:0016114">
    <property type="term" value="P:terpenoid biosynthetic process"/>
    <property type="evidence" value="ECO:0007669"/>
    <property type="project" value="UniProtKB-UniRule"/>
</dbReference>
<dbReference type="GO" id="GO:0050515">
    <property type="term" value="F:4-(cytidine 5'-diphospho)-2-C-methyl-D-erythritol kinase activity"/>
    <property type="evidence" value="ECO:0007669"/>
    <property type="project" value="UniProtKB-UniRule"/>
</dbReference>
<comment type="similarity">
    <text evidence="1 10">Belongs to the GHMP kinase family. IspE subfamily.</text>
</comment>
<feature type="domain" description="GHMP kinase N-terminal" evidence="11">
    <location>
        <begin position="74"/>
        <end position="155"/>
    </location>
</feature>
<comment type="pathway">
    <text evidence="10">Isoprenoid biosynthesis; isopentenyl diphosphate biosynthesis via DXP pathway; isopentenyl diphosphate from 1-deoxy-D-xylulose 5-phosphate: step 3/6.</text>
</comment>
<dbReference type="PATRIC" id="fig|1385369.3.peg.1954"/>
<evidence type="ECO:0000259" key="11">
    <source>
        <dbReference type="Pfam" id="PF00288"/>
    </source>
</evidence>
<gene>
    <name evidence="10" type="primary">ispE</name>
    <name evidence="13" type="ORF">N825_31565</name>
</gene>
<dbReference type="Pfam" id="PF00288">
    <property type="entry name" value="GHMP_kinases_N"/>
    <property type="match status" value="1"/>
</dbReference>
<dbReference type="SUPFAM" id="SSF55060">
    <property type="entry name" value="GHMP Kinase, C-terminal domain"/>
    <property type="match status" value="1"/>
</dbReference>
<feature type="active site" evidence="10">
    <location>
        <position position="15"/>
    </location>
</feature>
<dbReference type="InterPro" id="IPR014721">
    <property type="entry name" value="Ribsml_uS5_D2-typ_fold_subgr"/>
</dbReference>
<dbReference type="GO" id="GO:0019288">
    <property type="term" value="P:isopentenyl diphosphate biosynthetic process, methylerythritol 4-phosphate pathway"/>
    <property type="evidence" value="ECO:0007669"/>
    <property type="project" value="UniProtKB-UniRule"/>
</dbReference>
<dbReference type="NCBIfam" id="NF011202">
    <property type="entry name" value="PRK14608.1"/>
    <property type="match status" value="1"/>
</dbReference>
<dbReference type="Gene3D" id="3.30.230.10">
    <property type="match status" value="1"/>
</dbReference>
<evidence type="ECO:0000256" key="2">
    <source>
        <dbReference type="ARBA" id="ARBA00012052"/>
    </source>
</evidence>
<feature type="binding site" evidence="10">
    <location>
        <begin position="107"/>
        <end position="117"/>
    </location>
    <ligand>
        <name>ATP</name>
        <dbReference type="ChEBI" id="CHEBI:30616"/>
    </ligand>
</feature>
<dbReference type="Gene3D" id="3.30.70.890">
    <property type="entry name" value="GHMP kinase, C-terminal domain"/>
    <property type="match status" value="1"/>
</dbReference>
<dbReference type="OrthoDB" id="9809438at2"/>
<evidence type="ECO:0000256" key="8">
    <source>
        <dbReference type="ARBA" id="ARBA00023229"/>
    </source>
</evidence>
<dbReference type="InterPro" id="IPR006204">
    <property type="entry name" value="GHMP_kinase_N_dom"/>
</dbReference>
<name>W9H955_9PROT</name>
<comment type="function">
    <text evidence="10">Catalyzes the phosphorylation of the position 2 hydroxy group of 4-diphosphocytidyl-2C-methyl-D-erythritol.</text>
</comment>
<protein>
    <recommendedName>
        <fullName evidence="3 10">4-diphosphocytidyl-2-C-methyl-D-erythritol kinase</fullName>
        <shortName evidence="10">CMK</shortName>
        <ecNumber evidence="2 10">2.7.1.148</ecNumber>
    </recommendedName>
    <alternativeName>
        <fullName evidence="9 10">4-(cytidine-5'-diphospho)-2-C-methyl-D-erythritol kinase</fullName>
    </alternativeName>
</protein>
<dbReference type="InterPro" id="IPR013750">
    <property type="entry name" value="GHMP_kinase_C_dom"/>
</dbReference>
<comment type="caution">
    <text evidence="13">The sequence shown here is derived from an EMBL/GenBank/DDBJ whole genome shotgun (WGS) entry which is preliminary data.</text>
</comment>
<evidence type="ECO:0000256" key="10">
    <source>
        <dbReference type="HAMAP-Rule" id="MF_00061"/>
    </source>
</evidence>
<feature type="domain" description="GHMP kinase C-terminal" evidence="12">
    <location>
        <begin position="218"/>
        <end position="280"/>
    </location>
</feature>
<dbReference type="SUPFAM" id="SSF54211">
    <property type="entry name" value="Ribosomal protein S5 domain 2-like"/>
    <property type="match status" value="1"/>
</dbReference>
<dbReference type="UniPathway" id="UPA00056">
    <property type="reaction ID" value="UER00094"/>
</dbReference>
<evidence type="ECO:0000256" key="9">
    <source>
        <dbReference type="ARBA" id="ARBA00032554"/>
    </source>
</evidence>
<dbReference type="HAMAP" id="MF_00061">
    <property type="entry name" value="IspE"/>
    <property type="match status" value="1"/>
</dbReference>
<reference evidence="13 14" key="1">
    <citation type="submission" date="2013-08" db="EMBL/GenBank/DDBJ databases">
        <title>The genome sequence of Skermanella stibiiresistens.</title>
        <authorList>
            <person name="Zhu W."/>
            <person name="Wang G."/>
        </authorList>
    </citation>
    <scope>NUCLEOTIDE SEQUENCE [LARGE SCALE GENOMIC DNA]</scope>
    <source>
        <strain evidence="13 14">SB22</strain>
    </source>
</reference>
<feature type="active site" evidence="10">
    <location>
        <position position="149"/>
    </location>
</feature>
<sequence length="298" mass="29978">MTVPDQTVVESAPAKLNLYLHVLGRRADGYHELDSLIAFADIHDTVTARPADGLTLTLDGPFAVALEGEPSDDNLVSRAAVLLAEALDRDMARGGAGAAITLTKRLPVASGIGGGSADAAACLRALARLWGISPADPRLFPLAARLGADVPVCLTSTAAYFGGIGDIIDPAPRLPPCAVVLVNPGTPLSTPSVFKARSGGFSTAARFDGAPLATAADLAAALAGRGNDLTAAATALVPGIGDVLDALAGTPGCLLARLSGSGATCFGLYGDDAEATTAAAGLTVRHPGWWIRAGRLLA</sequence>
<proteinExistence type="inferred from homology"/>
<keyword evidence="5 10" id="KW-0547">Nucleotide-binding</keyword>
<dbReference type="PIRSF" id="PIRSF010376">
    <property type="entry name" value="IspE"/>
    <property type="match status" value="1"/>
</dbReference>
<dbReference type="RefSeq" id="WP_037450100.1">
    <property type="nucleotide sequence ID" value="NZ_AVFL01000005.1"/>
</dbReference>
<evidence type="ECO:0000313" key="14">
    <source>
        <dbReference type="Proteomes" id="UP000019486"/>
    </source>
</evidence>
<evidence type="ECO:0000256" key="1">
    <source>
        <dbReference type="ARBA" id="ARBA00009684"/>
    </source>
</evidence>
<evidence type="ECO:0000256" key="3">
    <source>
        <dbReference type="ARBA" id="ARBA00017473"/>
    </source>
</evidence>
<comment type="catalytic activity">
    <reaction evidence="10">
        <text>4-CDP-2-C-methyl-D-erythritol + ATP = 4-CDP-2-C-methyl-D-erythritol 2-phosphate + ADP + H(+)</text>
        <dbReference type="Rhea" id="RHEA:18437"/>
        <dbReference type="ChEBI" id="CHEBI:15378"/>
        <dbReference type="ChEBI" id="CHEBI:30616"/>
        <dbReference type="ChEBI" id="CHEBI:57823"/>
        <dbReference type="ChEBI" id="CHEBI:57919"/>
        <dbReference type="ChEBI" id="CHEBI:456216"/>
        <dbReference type="EC" id="2.7.1.148"/>
    </reaction>
</comment>
<dbReference type="NCBIfam" id="TIGR00154">
    <property type="entry name" value="ispE"/>
    <property type="match status" value="1"/>
</dbReference>
<keyword evidence="4 10" id="KW-0808">Transferase</keyword>
<dbReference type="Proteomes" id="UP000019486">
    <property type="component" value="Unassembled WGS sequence"/>
</dbReference>
<dbReference type="PANTHER" id="PTHR43527">
    <property type="entry name" value="4-DIPHOSPHOCYTIDYL-2-C-METHYL-D-ERYTHRITOL KINASE, CHLOROPLASTIC"/>
    <property type="match status" value="1"/>
</dbReference>
<dbReference type="AlphaFoldDB" id="W9H955"/>
<evidence type="ECO:0000256" key="4">
    <source>
        <dbReference type="ARBA" id="ARBA00022679"/>
    </source>
</evidence>